<keyword evidence="3" id="KW-1185">Reference proteome</keyword>
<gene>
    <name evidence="2" type="ORF">GQX73_g9702</name>
</gene>
<accession>A0A7C8IHK2</accession>
<dbReference type="OrthoDB" id="3473305at2759"/>
<reference evidence="2 3" key="1">
    <citation type="submission" date="2019-12" db="EMBL/GenBank/DDBJ databases">
        <title>Draft genome sequence of the ascomycete Xylaria multiplex DSM 110363.</title>
        <authorList>
            <person name="Buettner E."/>
            <person name="Kellner H."/>
        </authorList>
    </citation>
    <scope>NUCLEOTIDE SEQUENCE [LARGE SCALE GENOMIC DNA]</scope>
    <source>
        <strain evidence="2 3">DSM 110363</strain>
    </source>
</reference>
<dbReference type="InterPro" id="IPR045518">
    <property type="entry name" value="2EXR"/>
</dbReference>
<dbReference type="PANTHER" id="PTHR35910:SF6">
    <property type="entry name" value="2EXR DOMAIN-CONTAINING PROTEIN"/>
    <property type="match status" value="1"/>
</dbReference>
<comment type="caution">
    <text evidence="2">The sequence shown here is derived from an EMBL/GenBank/DDBJ whole genome shotgun (WGS) entry which is preliminary data.</text>
</comment>
<sequence length="282" mass="33224">MPAKQRRRQKRQQGEFHLFGQLPTELRLQIWAYTWEPRTVSLYAIDRDHFLRPGGKNLLPASAYVNYESRKETLRYYKRCFAHPDKSDFRWFNFRLDTLCLAANLPFLNIDPNDLKQVQRLIVPDENPGTTFADTPCRDTWPEPVTQSFESPVVEALLEIKYPSLKELTLTANRWRVYNARSPLNRLPGVYTIFHILRDLNRWNLHRVVNSARYEDQLGNKYTLERDDGLGEGWGHMRTTYISGLKVRHSPSGRKTYQQRYCCKLSEEDVEALEETVLESLL</sequence>
<dbReference type="AlphaFoldDB" id="A0A7C8IHK2"/>
<proteinExistence type="predicted"/>
<dbReference type="Proteomes" id="UP000481858">
    <property type="component" value="Unassembled WGS sequence"/>
</dbReference>
<dbReference type="PANTHER" id="PTHR35910">
    <property type="entry name" value="2EXR DOMAIN-CONTAINING PROTEIN"/>
    <property type="match status" value="1"/>
</dbReference>
<dbReference type="InParanoid" id="A0A7C8IHK2"/>
<evidence type="ECO:0000259" key="1">
    <source>
        <dbReference type="Pfam" id="PF20150"/>
    </source>
</evidence>
<name>A0A7C8IHK2_9PEZI</name>
<protein>
    <recommendedName>
        <fullName evidence="1">2EXR domain-containing protein</fullName>
    </recommendedName>
</protein>
<evidence type="ECO:0000313" key="3">
    <source>
        <dbReference type="Proteomes" id="UP000481858"/>
    </source>
</evidence>
<evidence type="ECO:0000313" key="2">
    <source>
        <dbReference type="EMBL" id="KAF2963866.1"/>
    </source>
</evidence>
<organism evidence="2 3">
    <name type="scientific">Xylaria multiplex</name>
    <dbReference type="NCBI Taxonomy" id="323545"/>
    <lineage>
        <taxon>Eukaryota</taxon>
        <taxon>Fungi</taxon>
        <taxon>Dikarya</taxon>
        <taxon>Ascomycota</taxon>
        <taxon>Pezizomycotina</taxon>
        <taxon>Sordariomycetes</taxon>
        <taxon>Xylariomycetidae</taxon>
        <taxon>Xylariales</taxon>
        <taxon>Xylariaceae</taxon>
        <taxon>Xylaria</taxon>
    </lineage>
</organism>
<feature type="domain" description="2EXR" evidence="1">
    <location>
        <begin position="16"/>
        <end position="99"/>
    </location>
</feature>
<dbReference type="Pfam" id="PF20150">
    <property type="entry name" value="2EXR"/>
    <property type="match status" value="1"/>
</dbReference>
<dbReference type="EMBL" id="WUBL01000177">
    <property type="protein sequence ID" value="KAF2963866.1"/>
    <property type="molecule type" value="Genomic_DNA"/>
</dbReference>